<dbReference type="SUPFAM" id="SSF48173">
    <property type="entry name" value="Cryptochrome/photolyase FAD-binding domain"/>
    <property type="match status" value="1"/>
</dbReference>
<dbReference type="EMBL" id="MN739781">
    <property type="protein sequence ID" value="QHT26220.1"/>
    <property type="molecule type" value="Genomic_DNA"/>
</dbReference>
<dbReference type="InterPro" id="IPR036134">
    <property type="entry name" value="Crypto/Photolyase_FAD-like_sf"/>
</dbReference>
<sequence length="493" mass="59719">MKETILLLPNQLFEKKYKNAKIYLYEHPVFFTKYNYHKKKLAYHRATMKSYANYLEKECKCDVEYVEFRTEPETLYKKFKNSNITIYDPCDFDILHELENYRKKHNIKFNVLQNELFILTTDDIKSYIDEVGTYNNAVFYKWIRKEKDILMNKDKPINGKWSYDTENREPFPKNFSTDVKLEYGNSKYEKEAYDYIDKYFKNNLGDVKIYLPITHEDAKKHLMKFLKYRLDNFGKYEDACSENINFGYHSILSAMLNIGLISPIYVIEQTTKYINKVSYASIEGFVRQIVSWREYVRMLYQLEHKKFIKDNFFNHKRHINKSWYDGTTGIAPIDHLIKKALNLSYLHHIERLMHIGNFMLLNMFSPKEVLEWFISVVSIDAYQWVMEPNVYGMSQFSVGNLMMTRPYFSSSNYIDKMSTFKKKKDKYDKIKINKEEYEWFEIWDVLYYYFIYNNKTYLKTNYATANSVKLWNNKAKKEQNNIIKIAREYLKKY</sequence>
<dbReference type="Gene3D" id="3.40.50.620">
    <property type="entry name" value="HUPs"/>
    <property type="match status" value="1"/>
</dbReference>
<dbReference type="Gene3D" id="1.10.579.10">
    <property type="entry name" value="DNA Cyclobutane Dipyrimidine Photolyase, subunit A, domain 3"/>
    <property type="match status" value="1"/>
</dbReference>
<evidence type="ECO:0008006" key="2">
    <source>
        <dbReference type="Google" id="ProtNLM"/>
    </source>
</evidence>
<dbReference type="InterPro" id="IPR052551">
    <property type="entry name" value="UV-DNA_repair_photolyase"/>
</dbReference>
<dbReference type="InterPro" id="IPR007357">
    <property type="entry name" value="PhrB-like"/>
</dbReference>
<dbReference type="Pfam" id="PF04244">
    <property type="entry name" value="DPRP"/>
    <property type="match status" value="1"/>
</dbReference>
<dbReference type="InterPro" id="IPR014729">
    <property type="entry name" value="Rossmann-like_a/b/a_fold"/>
</dbReference>
<organism evidence="1">
    <name type="scientific">viral metagenome</name>
    <dbReference type="NCBI Taxonomy" id="1070528"/>
    <lineage>
        <taxon>unclassified sequences</taxon>
        <taxon>metagenomes</taxon>
        <taxon>organismal metagenomes</taxon>
    </lineage>
</organism>
<name>A0A6C0ECL3_9ZZZZ</name>
<dbReference type="Gene3D" id="1.10.10.1710">
    <property type="entry name" value="Deoxyribodipyrimidine photolyase-related"/>
    <property type="match status" value="1"/>
</dbReference>
<dbReference type="Gene3D" id="1.25.40.80">
    <property type="match status" value="1"/>
</dbReference>
<reference evidence="1" key="1">
    <citation type="journal article" date="2020" name="Nature">
        <title>Giant virus diversity and host interactions through global metagenomics.</title>
        <authorList>
            <person name="Schulz F."/>
            <person name="Roux S."/>
            <person name="Paez-Espino D."/>
            <person name="Jungbluth S."/>
            <person name="Walsh D.A."/>
            <person name="Denef V.J."/>
            <person name="McMahon K.D."/>
            <person name="Konstantinidis K.T."/>
            <person name="Eloe-Fadrosh E.A."/>
            <person name="Kyrpides N.C."/>
            <person name="Woyke T."/>
        </authorList>
    </citation>
    <scope>NUCLEOTIDE SEQUENCE</scope>
    <source>
        <strain evidence="1">GVMAG-M-3300023179-27</strain>
    </source>
</reference>
<dbReference type="PANTHER" id="PTHR38657">
    <property type="entry name" value="SLR1343 PROTEIN"/>
    <property type="match status" value="1"/>
</dbReference>
<accession>A0A6C0ECL3</accession>
<proteinExistence type="predicted"/>
<dbReference type="AlphaFoldDB" id="A0A6C0ECL3"/>
<dbReference type="PANTHER" id="PTHR38657:SF1">
    <property type="entry name" value="SLR1343 PROTEIN"/>
    <property type="match status" value="1"/>
</dbReference>
<protein>
    <recommendedName>
        <fullName evidence="2">Cryptochrome/DNA photolyase FAD-binding domain-containing protein</fullName>
    </recommendedName>
</protein>
<evidence type="ECO:0000313" key="1">
    <source>
        <dbReference type="EMBL" id="QHT26220.1"/>
    </source>
</evidence>